<dbReference type="Proteomes" id="UP000596379">
    <property type="component" value="Segment"/>
</dbReference>
<dbReference type="InterPro" id="IPR025154">
    <property type="entry name" value="Put_metallopeptidase_dom"/>
</dbReference>
<dbReference type="PANTHER" id="PTHR38730">
    <property type="entry name" value="SLL7028 PROTEIN"/>
    <property type="match status" value="1"/>
</dbReference>
<evidence type="ECO:0000313" key="4">
    <source>
        <dbReference type="EMBL" id="QQV91612.1"/>
    </source>
</evidence>
<reference evidence="4 5" key="1">
    <citation type="submission" date="2020-12" db="EMBL/GenBank/DDBJ databases">
        <title>Genomic characterization of four novel bacteriophages infecting Klebsiella pneumoniae.</title>
        <authorList>
            <person name="Estrada Bonilla B."/>
            <person name="Costa A.R."/>
            <person name="van Rossum T."/>
            <person name="Hagedoorn S."/>
            <person name="Wallinga H."/>
            <person name="Xiao M."/>
            <person name="Song W."/>
            <person name="Haas P.-J."/>
            <person name="Nobrega F.L."/>
            <person name="Brouns S.J.J."/>
        </authorList>
    </citation>
    <scope>NUCLEOTIDE SEQUENCE [LARGE SCALE GENOMIC DNA]</scope>
</reference>
<evidence type="ECO:0000259" key="3">
    <source>
        <dbReference type="Pfam" id="PF13203"/>
    </source>
</evidence>
<feature type="compositionally biased region" description="Polar residues" evidence="1">
    <location>
        <begin position="159"/>
        <end position="172"/>
    </location>
</feature>
<name>A0A7U0GAK0_9CAUD</name>
<feature type="region of interest" description="Disordered" evidence="1">
    <location>
        <begin position="142"/>
        <end position="172"/>
    </location>
</feature>
<evidence type="ECO:0000259" key="2">
    <source>
        <dbReference type="Pfam" id="PF09967"/>
    </source>
</evidence>
<feature type="domain" description="Putative metallopeptidase" evidence="3">
    <location>
        <begin position="17"/>
        <end position="247"/>
    </location>
</feature>
<dbReference type="PANTHER" id="PTHR38730:SF1">
    <property type="entry name" value="SLL7028 PROTEIN"/>
    <property type="match status" value="1"/>
</dbReference>
<protein>
    <recommendedName>
        <fullName evidence="6">VWA-like domain-containing protein</fullName>
    </recommendedName>
</protein>
<evidence type="ECO:0008006" key="6">
    <source>
        <dbReference type="Google" id="ProtNLM"/>
    </source>
</evidence>
<gene>
    <name evidence="4" type="ORF">vBKpPFBKp27_071</name>
</gene>
<dbReference type="CDD" id="cd00198">
    <property type="entry name" value="vWFA"/>
    <property type="match status" value="1"/>
</dbReference>
<dbReference type="Pfam" id="PF13203">
    <property type="entry name" value="DUF2201_N"/>
    <property type="match status" value="1"/>
</dbReference>
<dbReference type="Pfam" id="PF09967">
    <property type="entry name" value="DUF2201"/>
    <property type="match status" value="1"/>
</dbReference>
<accession>A0A7U0GAK0</accession>
<keyword evidence="5" id="KW-1185">Reference proteome</keyword>
<feature type="domain" description="VWA-like" evidence="2">
    <location>
        <begin position="265"/>
        <end position="386"/>
    </location>
</feature>
<evidence type="ECO:0000256" key="1">
    <source>
        <dbReference type="SAM" id="MobiDB-lite"/>
    </source>
</evidence>
<organism evidence="4 5">
    <name type="scientific">Klebsiella phage vB_KpP_FBKp27</name>
    <dbReference type="NCBI Taxonomy" id="2801837"/>
    <lineage>
        <taxon>Viruses</taxon>
        <taxon>Duplodnaviria</taxon>
        <taxon>Heunggongvirae</taxon>
        <taxon>Uroviricota</taxon>
        <taxon>Caudoviricetes</taxon>
        <taxon>Schitoviridae</taxon>
        <taxon>Efbeekayvirus</taxon>
        <taxon>Efbeekayvirus Fbkp27</taxon>
    </lineage>
</organism>
<dbReference type="EMBL" id="MW394388">
    <property type="protein sequence ID" value="QQV91612.1"/>
    <property type="molecule type" value="Genomic_DNA"/>
</dbReference>
<evidence type="ECO:0000313" key="5">
    <source>
        <dbReference type="Proteomes" id="UP000596379"/>
    </source>
</evidence>
<sequence length="393" mass="44936">MSPLEKILDKAFTTLALDEKYVFWASMILRLKHKEVPAGHPCDSAYTDSLTVYYNQKFMEMLKPAEHPFVVAHEVGHIVHEHCTTFPVDLDEDLWNQAGDYVINLELKKSGMPMPTTIKVLVDSRFDGMTTMQVYRILQQEEAKKPGTHKGKNPMPDFNKQSLTQEEQDSQKQQIDSILLGANMAAEMAEANQTGKQFGRGTKDMARRIEDLLNPPIPWQHYLKIFCEKVTRKPGRTWSRLRRRMLVHDITAPERRGKSLGRISWAIDVSGSIGKKEFTIFLGGVYQVLKLFKPDEIKLYQFDTDIKDISRICTVRDLLNVKFSGGGGTCIDSTIEDFARDKASLGMFILTDGYLSQHNLEDPKRPVIWFVYDNPNFVPKFGKVVHFTMEGLV</sequence>
<dbReference type="InterPro" id="IPR018698">
    <property type="entry name" value="VWA-like_dom"/>
</dbReference>
<dbReference type="SUPFAM" id="SSF53300">
    <property type="entry name" value="vWA-like"/>
    <property type="match status" value="1"/>
</dbReference>
<dbReference type="InterPro" id="IPR036465">
    <property type="entry name" value="vWFA_dom_sf"/>
</dbReference>
<proteinExistence type="predicted"/>